<feature type="domain" description="ABC transporter" evidence="3">
    <location>
        <begin position="19"/>
        <end position="246"/>
    </location>
</feature>
<dbReference type="Pfam" id="PF00005">
    <property type="entry name" value="ABC_tran"/>
    <property type="match status" value="1"/>
</dbReference>
<dbReference type="PROSITE" id="PS50893">
    <property type="entry name" value="ABC_TRANSPORTER_2"/>
    <property type="match status" value="1"/>
</dbReference>
<dbReference type="GO" id="GO:0016887">
    <property type="term" value="F:ATP hydrolysis activity"/>
    <property type="evidence" value="ECO:0007669"/>
    <property type="project" value="InterPro"/>
</dbReference>
<dbReference type="CDD" id="cd03263">
    <property type="entry name" value="ABC_subfamily_A"/>
    <property type="match status" value="1"/>
</dbReference>
<name>A0A0R1LZD8_9LACO</name>
<keyword evidence="2" id="KW-0067">ATP-binding</keyword>
<evidence type="ECO:0000256" key="2">
    <source>
        <dbReference type="ARBA" id="ARBA00022840"/>
    </source>
</evidence>
<dbReference type="PROSITE" id="PS00211">
    <property type="entry name" value="ABC_TRANSPORTER_1"/>
    <property type="match status" value="1"/>
</dbReference>
<dbReference type="Proteomes" id="UP000051160">
    <property type="component" value="Unassembled WGS sequence"/>
</dbReference>
<evidence type="ECO:0000313" key="5">
    <source>
        <dbReference type="Proteomes" id="UP000051160"/>
    </source>
</evidence>
<keyword evidence="1" id="KW-0547">Nucleotide-binding</keyword>
<dbReference type="STRING" id="1423776.FD04_GL000312"/>
<dbReference type="PATRIC" id="fig|1423776.4.peg.313"/>
<dbReference type="Gene3D" id="3.40.50.300">
    <property type="entry name" value="P-loop containing nucleotide triphosphate hydrolases"/>
    <property type="match status" value="1"/>
</dbReference>
<dbReference type="SMART" id="SM00382">
    <property type="entry name" value="AAA"/>
    <property type="match status" value="1"/>
</dbReference>
<dbReference type="InterPro" id="IPR017871">
    <property type="entry name" value="ABC_transporter-like_CS"/>
</dbReference>
<dbReference type="PANTHER" id="PTHR43038:SF3">
    <property type="entry name" value="ABC TRANSPORTER G FAMILY MEMBER 20 ISOFORM X1"/>
    <property type="match status" value="1"/>
</dbReference>
<dbReference type="AlphaFoldDB" id="A0A0R1LZD8"/>
<reference evidence="4 5" key="1">
    <citation type="journal article" date="2015" name="Genome Announc.">
        <title>Expanding the biotechnology potential of lactobacilli through comparative genomics of 213 strains and associated genera.</title>
        <authorList>
            <person name="Sun Z."/>
            <person name="Harris H.M."/>
            <person name="McCann A."/>
            <person name="Guo C."/>
            <person name="Argimon S."/>
            <person name="Zhang W."/>
            <person name="Yang X."/>
            <person name="Jeffery I.B."/>
            <person name="Cooney J.C."/>
            <person name="Kagawa T.F."/>
            <person name="Liu W."/>
            <person name="Song Y."/>
            <person name="Salvetti E."/>
            <person name="Wrobel A."/>
            <person name="Rasinkangas P."/>
            <person name="Parkhill J."/>
            <person name="Rea M.C."/>
            <person name="O'Sullivan O."/>
            <person name="Ritari J."/>
            <person name="Douillard F.P."/>
            <person name="Paul Ross R."/>
            <person name="Yang R."/>
            <person name="Briner A.E."/>
            <person name="Felis G.E."/>
            <person name="de Vos W.M."/>
            <person name="Barrangou R."/>
            <person name="Klaenhammer T.R."/>
            <person name="Caufield P.W."/>
            <person name="Cui Y."/>
            <person name="Zhang H."/>
            <person name="O'Toole P.W."/>
        </authorList>
    </citation>
    <scope>NUCLEOTIDE SEQUENCE [LARGE SCALE GENOMIC DNA]</scope>
    <source>
        <strain evidence="4 5">DSM 19909</strain>
    </source>
</reference>
<accession>A0A0R1LZD8</accession>
<evidence type="ECO:0000256" key="1">
    <source>
        <dbReference type="ARBA" id="ARBA00022741"/>
    </source>
</evidence>
<dbReference type="InterPro" id="IPR003593">
    <property type="entry name" value="AAA+_ATPase"/>
</dbReference>
<dbReference type="SUPFAM" id="SSF52540">
    <property type="entry name" value="P-loop containing nucleoside triphosphate hydrolases"/>
    <property type="match status" value="1"/>
</dbReference>
<dbReference type="InterPro" id="IPR003439">
    <property type="entry name" value="ABC_transporter-like_ATP-bd"/>
</dbReference>
<evidence type="ECO:0000259" key="3">
    <source>
        <dbReference type="PROSITE" id="PS50893"/>
    </source>
</evidence>
<keyword evidence="5" id="KW-1185">Reference proteome</keyword>
<sequence length="254" mass="27470">MSNQLLTFKGGIEMTDAIIDLKHLVKRFGKQTVLKDINLTVQPGEIVGLIGPSGAGKSTVIKTTLGMEVTDGGSATVFGETMPNRMLLARIGYMAQTDALYDTLSGRENLKFFGQMKGISGAELNQAMDHVAGVVDLKADLDKRVSGYSGGMQRRLSLAIALLGNPELLVLDEPTVGIDPALRRQIWAELNAIRDEGRAILITTHVMDEAELVDKVALLLGGKVMAFDEPVVLKSQYKVNTIEDVFLKAEGDLK</sequence>
<dbReference type="EMBL" id="AZEE01000027">
    <property type="protein sequence ID" value="KRK98580.1"/>
    <property type="molecule type" value="Genomic_DNA"/>
</dbReference>
<dbReference type="InterPro" id="IPR027417">
    <property type="entry name" value="P-loop_NTPase"/>
</dbReference>
<comment type="caution">
    <text evidence="4">The sequence shown here is derived from an EMBL/GenBank/DDBJ whole genome shotgun (WGS) entry which is preliminary data.</text>
</comment>
<organism evidence="4 5">
    <name type="scientific">Secundilactobacillus odoratitofui DSM 19909 = JCM 15043</name>
    <dbReference type="NCBI Taxonomy" id="1423776"/>
    <lineage>
        <taxon>Bacteria</taxon>
        <taxon>Bacillati</taxon>
        <taxon>Bacillota</taxon>
        <taxon>Bacilli</taxon>
        <taxon>Lactobacillales</taxon>
        <taxon>Lactobacillaceae</taxon>
        <taxon>Secundilactobacillus</taxon>
    </lineage>
</organism>
<protein>
    <submittedName>
        <fullName evidence="4">ABC-type multidrug transport system, ATPase component</fullName>
    </submittedName>
</protein>
<proteinExistence type="predicted"/>
<dbReference type="GO" id="GO:0005524">
    <property type="term" value="F:ATP binding"/>
    <property type="evidence" value="ECO:0007669"/>
    <property type="project" value="UniProtKB-KW"/>
</dbReference>
<evidence type="ECO:0000313" key="4">
    <source>
        <dbReference type="EMBL" id="KRK98580.1"/>
    </source>
</evidence>
<gene>
    <name evidence="4" type="ORF">FD04_GL000312</name>
</gene>
<dbReference type="PANTHER" id="PTHR43038">
    <property type="entry name" value="ATP-BINDING CASSETTE, SUB-FAMILY H, MEMBER 1"/>
    <property type="match status" value="1"/>
</dbReference>